<sequence length="79" mass="9213">MFLLINGFVEKDRYDFNRFEGRIWKADEGGRLSNMYSALSGFRFQSQDQRPLSVGFTKILSLLARIDNPYPLFIGSLTW</sequence>
<proteinExistence type="predicted"/>
<evidence type="ECO:0000313" key="1">
    <source>
        <dbReference type="EMBL" id="CAH8391011.1"/>
    </source>
</evidence>
<gene>
    <name evidence="1" type="ORF">ERUC_LOCUS43494</name>
</gene>
<organism evidence="1 2">
    <name type="scientific">Eruca vesicaria subsp. sativa</name>
    <name type="common">Garden rocket</name>
    <name type="synonym">Eruca sativa</name>
    <dbReference type="NCBI Taxonomy" id="29727"/>
    <lineage>
        <taxon>Eukaryota</taxon>
        <taxon>Viridiplantae</taxon>
        <taxon>Streptophyta</taxon>
        <taxon>Embryophyta</taxon>
        <taxon>Tracheophyta</taxon>
        <taxon>Spermatophyta</taxon>
        <taxon>Magnoliopsida</taxon>
        <taxon>eudicotyledons</taxon>
        <taxon>Gunneridae</taxon>
        <taxon>Pentapetalae</taxon>
        <taxon>rosids</taxon>
        <taxon>malvids</taxon>
        <taxon>Brassicales</taxon>
        <taxon>Brassicaceae</taxon>
        <taxon>Brassiceae</taxon>
        <taxon>Eruca</taxon>
    </lineage>
</organism>
<dbReference type="AlphaFoldDB" id="A0ABC8M5Z1"/>
<comment type="caution">
    <text evidence="1">The sequence shown here is derived from an EMBL/GenBank/DDBJ whole genome shotgun (WGS) entry which is preliminary data.</text>
</comment>
<protein>
    <submittedName>
        <fullName evidence="1">Uncharacterized protein</fullName>
    </submittedName>
</protein>
<name>A0ABC8M5Z1_ERUVS</name>
<accession>A0ABC8M5Z1</accession>
<keyword evidence="2" id="KW-1185">Reference proteome</keyword>
<dbReference type="EMBL" id="CAKOAT010930708">
    <property type="protein sequence ID" value="CAH8391011.1"/>
    <property type="molecule type" value="Genomic_DNA"/>
</dbReference>
<dbReference type="Proteomes" id="UP001642260">
    <property type="component" value="Unassembled WGS sequence"/>
</dbReference>
<reference evidence="1 2" key="1">
    <citation type="submission" date="2022-03" db="EMBL/GenBank/DDBJ databases">
        <authorList>
            <person name="Macdonald S."/>
            <person name="Ahmed S."/>
            <person name="Newling K."/>
        </authorList>
    </citation>
    <scope>NUCLEOTIDE SEQUENCE [LARGE SCALE GENOMIC DNA]</scope>
</reference>
<evidence type="ECO:0000313" key="2">
    <source>
        <dbReference type="Proteomes" id="UP001642260"/>
    </source>
</evidence>